<dbReference type="GO" id="GO:0030313">
    <property type="term" value="C:cell envelope"/>
    <property type="evidence" value="ECO:0007669"/>
    <property type="project" value="UniProtKB-SubCell"/>
</dbReference>
<evidence type="ECO:0000256" key="1">
    <source>
        <dbReference type="ARBA" id="ARBA00004196"/>
    </source>
</evidence>
<dbReference type="InterPro" id="IPR025997">
    <property type="entry name" value="SBP_2_dom"/>
</dbReference>
<accession>A0A084II42</accession>
<dbReference type="Gene3D" id="3.40.50.2300">
    <property type="match status" value="2"/>
</dbReference>
<evidence type="ECO:0000313" key="7">
    <source>
        <dbReference type="Proteomes" id="UP000028302"/>
    </source>
</evidence>
<dbReference type="InterPro" id="IPR028082">
    <property type="entry name" value="Peripla_BP_I"/>
</dbReference>
<dbReference type="RefSeq" id="WP_051883635.1">
    <property type="nucleotide sequence ID" value="NZ_APNK01000031.1"/>
</dbReference>
<proteinExistence type="inferred from homology"/>
<dbReference type="eggNOG" id="COG1879">
    <property type="taxonomic scope" value="Bacteria"/>
</dbReference>
<evidence type="ECO:0000313" key="6">
    <source>
        <dbReference type="EMBL" id="KEZ76376.1"/>
    </source>
</evidence>
<dbReference type="EMBL" id="APNK01000031">
    <property type="protein sequence ID" value="KEZ76376.1"/>
    <property type="molecule type" value="Genomic_DNA"/>
</dbReference>
<dbReference type="PANTHER" id="PTHR46847">
    <property type="entry name" value="D-ALLOSE-BINDING PERIPLASMIC PROTEIN-RELATED"/>
    <property type="match status" value="1"/>
</dbReference>
<name>A0A084II42_SALHC</name>
<comment type="subcellular location">
    <subcellularLocation>
        <location evidence="1">Cell envelope</location>
    </subcellularLocation>
</comment>
<dbReference type="PROSITE" id="PS51318">
    <property type="entry name" value="TAT"/>
    <property type="match status" value="1"/>
</dbReference>
<dbReference type="SUPFAM" id="SSF53822">
    <property type="entry name" value="Periplasmic binding protein-like I"/>
    <property type="match status" value="1"/>
</dbReference>
<keyword evidence="3 4" id="KW-0732">Signal</keyword>
<comment type="similarity">
    <text evidence="2">Belongs to the bacterial solute-binding protein 2 family.</text>
</comment>
<dbReference type="CDD" id="cd01536">
    <property type="entry name" value="PBP1_ABC_sugar_binding-like"/>
    <property type="match status" value="1"/>
</dbReference>
<keyword evidence="7" id="KW-1185">Reference proteome</keyword>
<organism evidence="6 7">
    <name type="scientific">Salinisphaera hydrothermalis (strain C41B8)</name>
    <dbReference type="NCBI Taxonomy" id="1304275"/>
    <lineage>
        <taxon>Bacteria</taxon>
        <taxon>Pseudomonadati</taxon>
        <taxon>Pseudomonadota</taxon>
        <taxon>Gammaproteobacteria</taxon>
        <taxon>Salinisphaerales</taxon>
        <taxon>Salinisphaeraceae</taxon>
        <taxon>Salinisphaera</taxon>
    </lineage>
</organism>
<dbReference type="STRING" id="1304275.C41B8_15220"/>
<evidence type="ECO:0000256" key="4">
    <source>
        <dbReference type="SAM" id="SignalP"/>
    </source>
</evidence>
<dbReference type="GO" id="GO:0055085">
    <property type="term" value="P:transmembrane transport"/>
    <property type="evidence" value="ECO:0007669"/>
    <property type="project" value="UniProtKB-ARBA"/>
</dbReference>
<dbReference type="InterPro" id="IPR006311">
    <property type="entry name" value="TAT_signal"/>
</dbReference>
<sequence>MYHRKQSRRASRRLALSASAALTIAGTALLSTAAVAADTPKTIEFIPSSNATPYFLQEYEGVKKAAAKYGYRTIFQAPSVSVHVSKQIGMVYTAVTRHVDGIILVPYSPTALLPPVKKAMAANIPVIATDSTLTPMKAVSFTGVPNEKAAAAVARFAANAVHGKGEYAIIDYNLSTTSGRARKKGFKEEMAKHPGMKFAGIQISHSLPEKAMKEATTMLERNPNINVIFGANDRSALGVAQAVKRMHLENKVTVVGFDADLGEIDYIKSGVIKASVLQSPITMGETAVDMLHQVFTGKKADVPKYKPLPYHLVTSKNYSSPESVKAIQQYIKDYKN</sequence>
<protein>
    <submittedName>
        <fullName evidence="6">Putative ABC transporter substrate-binding protein</fullName>
    </submittedName>
</protein>
<dbReference type="AlphaFoldDB" id="A0A084II42"/>
<feature type="domain" description="Periplasmic binding protein" evidence="5">
    <location>
        <begin position="43"/>
        <end position="299"/>
    </location>
</feature>
<dbReference type="PANTHER" id="PTHR46847:SF1">
    <property type="entry name" value="D-ALLOSE-BINDING PERIPLASMIC PROTEIN-RELATED"/>
    <property type="match status" value="1"/>
</dbReference>
<evidence type="ECO:0000259" key="5">
    <source>
        <dbReference type="Pfam" id="PF13407"/>
    </source>
</evidence>
<reference evidence="6 7" key="1">
    <citation type="submission" date="2013-03" db="EMBL/GenBank/DDBJ databases">
        <title>Salinisphaera hydrothermalis C41B8 Genome Sequencing.</title>
        <authorList>
            <person name="Li C."/>
            <person name="Lai Q."/>
            <person name="Shao Z."/>
        </authorList>
    </citation>
    <scope>NUCLEOTIDE SEQUENCE [LARGE SCALE GENOMIC DNA]</scope>
    <source>
        <strain evidence="6 7">C41B8</strain>
    </source>
</reference>
<comment type="caution">
    <text evidence="6">The sequence shown here is derived from an EMBL/GenBank/DDBJ whole genome shotgun (WGS) entry which is preliminary data.</text>
</comment>
<dbReference type="GO" id="GO:0030246">
    <property type="term" value="F:carbohydrate binding"/>
    <property type="evidence" value="ECO:0007669"/>
    <property type="project" value="UniProtKB-ARBA"/>
</dbReference>
<evidence type="ECO:0000256" key="2">
    <source>
        <dbReference type="ARBA" id="ARBA00007639"/>
    </source>
</evidence>
<gene>
    <name evidence="6" type="ORF">C41B8_15220</name>
</gene>
<dbReference type="Proteomes" id="UP000028302">
    <property type="component" value="Unassembled WGS sequence"/>
</dbReference>
<feature type="chain" id="PRO_5005411826" evidence="4">
    <location>
        <begin position="37"/>
        <end position="336"/>
    </location>
</feature>
<dbReference type="Pfam" id="PF13407">
    <property type="entry name" value="Peripla_BP_4"/>
    <property type="match status" value="1"/>
</dbReference>
<feature type="signal peptide" evidence="4">
    <location>
        <begin position="1"/>
        <end position="36"/>
    </location>
</feature>
<evidence type="ECO:0000256" key="3">
    <source>
        <dbReference type="ARBA" id="ARBA00022729"/>
    </source>
</evidence>